<name>A0A267EWF7_9PLAT</name>
<dbReference type="EMBL" id="NIVC01001664">
    <property type="protein sequence ID" value="PAA65324.1"/>
    <property type="molecule type" value="Genomic_DNA"/>
</dbReference>
<sequence length="112" mass="12922">PTANEISLSFSASSGYTTQQSKHEMAVRSRTPAVRALAAARPSQEMSEEDAESMAALEDLAGLDKPEMTEEKAAELEKKWRMRHRIHFRWRRVYGVVHRVYRGYRRIICGKR</sequence>
<dbReference type="AlphaFoldDB" id="A0A267EWF7"/>
<feature type="compositionally biased region" description="Polar residues" evidence="1">
    <location>
        <begin position="1"/>
        <end position="20"/>
    </location>
</feature>
<comment type="caution">
    <text evidence="2">The sequence shown here is derived from an EMBL/GenBank/DDBJ whole genome shotgun (WGS) entry which is preliminary data.</text>
</comment>
<feature type="non-terminal residue" evidence="2">
    <location>
        <position position="1"/>
    </location>
</feature>
<proteinExistence type="predicted"/>
<evidence type="ECO:0000313" key="3">
    <source>
        <dbReference type="Proteomes" id="UP000215902"/>
    </source>
</evidence>
<evidence type="ECO:0000256" key="1">
    <source>
        <dbReference type="SAM" id="MobiDB-lite"/>
    </source>
</evidence>
<accession>A0A267EWF7</accession>
<reference evidence="2 3" key="1">
    <citation type="submission" date="2017-06" db="EMBL/GenBank/DDBJ databases">
        <title>A platform for efficient transgenesis in Macrostomum lignano, a flatworm model organism for stem cell research.</title>
        <authorList>
            <person name="Berezikov E."/>
        </authorList>
    </citation>
    <scope>NUCLEOTIDE SEQUENCE [LARGE SCALE GENOMIC DNA]</scope>
    <source>
        <strain evidence="2">DV1</strain>
        <tissue evidence="2">Whole organism</tissue>
    </source>
</reference>
<gene>
    <name evidence="2" type="ORF">BOX15_Mlig001660g1</name>
</gene>
<evidence type="ECO:0000313" key="2">
    <source>
        <dbReference type="EMBL" id="PAA65324.1"/>
    </source>
</evidence>
<organism evidence="2 3">
    <name type="scientific">Macrostomum lignano</name>
    <dbReference type="NCBI Taxonomy" id="282301"/>
    <lineage>
        <taxon>Eukaryota</taxon>
        <taxon>Metazoa</taxon>
        <taxon>Spiralia</taxon>
        <taxon>Lophotrochozoa</taxon>
        <taxon>Platyhelminthes</taxon>
        <taxon>Rhabditophora</taxon>
        <taxon>Macrostomorpha</taxon>
        <taxon>Macrostomida</taxon>
        <taxon>Macrostomidae</taxon>
        <taxon>Macrostomum</taxon>
    </lineage>
</organism>
<protein>
    <submittedName>
        <fullName evidence="2">Uncharacterized protein</fullName>
    </submittedName>
</protein>
<keyword evidence="3" id="KW-1185">Reference proteome</keyword>
<feature type="region of interest" description="Disordered" evidence="1">
    <location>
        <begin position="1"/>
        <end position="34"/>
    </location>
</feature>
<dbReference type="Proteomes" id="UP000215902">
    <property type="component" value="Unassembled WGS sequence"/>
</dbReference>